<reference evidence="4 5" key="1">
    <citation type="submission" date="2014-04" db="EMBL/GenBank/DDBJ databases">
        <authorList>
            <consortium name="DOE Joint Genome Institute"/>
            <person name="Kuo A."/>
            <person name="Martino E."/>
            <person name="Perotto S."/>
            <person name="Kohler A."/>
            <person name="Nagy L.G."/>
            <person name="Floudas D."/>
            <person name="Copeland A."/>
            <person name="Barry K.W."/>
            <person name="Cichocki N."/>
            <person name="Veneault-Fourrey C."/>
            <person name="LaButti K."/>
            <person name="Lindquist E.A."/>
            <person name="Lipzen A."/>
            <person name="Lundell T."/>
            <person name="Morin E."/>
            <person name="Murat C."/>
            <person name="Sun H."/>
            <person name="Tunlid A."/>
            <person name="Henrissat B."/>
            <person name="Grigoriev I.V."/>
            <person name="Hibbett D.S."/>
            <person name="Martin F."/>
            <person name="Nordberg H.P."/>
            <person name="Cantor M.N."/>
            <person name="Hua S.X."/>
        </authorList>
    </citation>
    <scope>NUCLEOTIDE SEQUENCE [LARGE SCALE GENOMIC DNA]</scope>
    <source>
        <strain evidence="4 5">Zn</strain>
    </source>
</reference>
<evidence type="ECO:0000256" key="1">
    <source>
        <dbReference type="ARBA" id="ARBA00022450"/>
    </source>
</evidence>
<keyword evidence="2" id="KW-0597">Phosphoprotein</keyword>
<sequence length="1058" mass="117489">MSPALLDPPPETASGQKVAPVLSGTSNLVNTLSESRRKCSDPTILPSNEASKRIKELWWLHGHPHSTRYADPKLISLAALVRHSGQVYNSQTAFLYPALPEATTPYHSMTWDEFDAATEKIALSYACKFRTEIARGNTTQKQPTVALLGAGRTLEYFCTELALQKLGLRVLLLAESNSLDGLHHLLQSCEALVVITDLKNARTDTNGVRKVPMIDAIPQDPEMKNKNVDDVKFQDFGDVWERHTFVIHSSGSTGMPKPIIHTNRSMMLIARMYRLFQDVTIDNWFLLFPLGGDFSPLSSLKLLQPGGAVLSDSIIKDLVEHGVNVKSTFGSTEIGPPFRSIPSRSNTRCYAFRNLYPDNPFLKMEKVGDGLYECVVYRGFELAADLWAGKHDDEPFRTNDLFTQEPPDSGFYVLQGRRDDILVHTNGENTSAGPLQLDIRAACKAIKNVVAIGHSLSSVGLLVEVYEEHDPGAAKTEELVWKAVEEVNIRYPVHSQIQRNMIYILPRGRTLEVTPKGNVKRQRALRVYADEVARLYDLDEFPSDALKSSTEPLSEFLRKLFSRVSGVSTESIHDWTTIFDLGVESRLALTIRCSLSKHLGKSVSLNTIFERPSISQLVATFDQSSPSKSDGILSSAEIVNRMISRLESEFKSWAPRGADSSSLSTDGEIVLVTGCTGSLGTALLDALSVSPNVAKIYALARGPNQERLRSSLEMRGIDPVILDGSRIQWLNFSMSDPLLGLDIDSYYHLATTVTMVVHNAWKMDFNVGVEEFESDCIRSTMSLLRFCYAGRQKKLAFTSSITSCLGPGGNSPTVFEALVGNEPSAALSTGYAQSKYITSLPNILQIPIRILRVGQLCGSIRTGLWSTAEMYPILFATSFHPRMHCVPTFTSRSVDWVPIDVAAHCISELLFQEESTKRKTKGKQKQTQESKDLEDGGSFYTVHNIVNPHPISWPSLLSILQSSIKCGPIEEVPISEWVRRLNSLVDEGLTATDLPGLRLLGFFERLAEEEGKGGGREWIFETGKTREMSPSLRDCGPVCKEWIQSMLDVWRRNGFIDV</sequence>
<dbReference type="EMBL" id="KN832879">
    <property type="protein sequence ID" value="KIM98834.1"/>
    <property type="molecule type" value="Genomic_DNA"/>
</dbReference>
<dbReference type="InParanoid" id="A0A0C3H6A6"/>
<dbReference type="InterPro" id="IPR013120">
    <property type="entry name" value="FAR_NAD-bd"/>
</dbReference>
<dbReference type="InterPro" id="IPR020845">
    <property type="entry name" value="AMP-binding_CS"/>
</dbReference>
<dbReference type="Pfam" id="PF00501">
    <property type="entry name" value="AMP-binding"/>
    <property type="match status" value="1"/>
</dbReference>
<evidence type="ECO:0000256" key="2">
    <source>
        <dbReference type="ARBA" id="ARBA00022553"/>
    </source>
</evidence>
<dbReference type="AlphaFoldDB" id="A0A0C3H6A6"/>
<dbReference type="InterPro" id="IPR009081">
    <property type="entry name" value="PP-bd_ACP"/>
</dbReference>
<dbReference type="InterPro" id="IPR000873">
    <property type="entry name" value="AMP-dep_synth/lig_dom"/>
</dbReference>
<dbReference type="Pfam" id="PF00550">
    <property type="entry name" value="PP-binding"/>
    <property type="match status" value="1"/>
</dbReference>
<dbReference type="Pfam" id="PF23562">
    <property type="entry name" value="AMP-binding_C_3"/>
    <property type="match status" value="1"/>
</dbReference>
<dbReference type="PROSITE" id="PS50075">
    <property type="entry name" value="CARRIER"/>
    <property type="match status" value="1"/>
</dbReference>
<dbReference type="Gene3D" id="3.40.50.720">
    <property type="entry name" value="NAD(P)-binding Rossmann-like Domain"/>
    <property type="match status" value="1"/>
</dbReference>
<dbReference type="InterPro" id="IPR036736">
    <property type="entry name" value="ACP-like_sf"/>
</dbReference>
<dbReference type="Gene3D" id="1.10.1200.10">
    <property type="entry name" value="ACP-like"/>
    <property type="match status" value="1"/>
</dbReference>
<dbReference type="Gene3D" id="3.40.50.12780">
    <property type="entry name" value="N-terminal domain of ligase-like"/>
    <property type="match status" value="1"/>
</dbReference>
<keyword evidence="5" id="KW-1185">Reference proteome</keyword>
<dbReference type="SMART" id="SM00823">
    <property type="entry name" value="PKS_PP"/>
    <property type="match status" value="1"/>
</dbReference>
<evidence type="ECO:0000313" key="5">
    <source>
        <dbReference type="Proteomes" id="UP000054321"/>
    </source>
</evidence>
<evidence type="ECO:0000259" key="3">
    <source>
        <dbReference type="PROSITE" id="PS50075"/>
    </source>
</evidence>
<dbReference type="SUPFAM" id="SSF47336">
    <property type="entry name" value="ACP-like"/>
    <property type="match status" value="1"/>
</dbReference>
<dbReference type="InterPro" id="IPR042099">
    <property type="entry name" value="ANL_N_sf"/>
</dbReference>
<dbReference type="GO" id="GO:0031177">
    <property type="term" value="F:phosphopantetheine binding"/>
    <property type="evidence" value="ECO:0007669"/>
    <property type="project" value="InterPro"/>
</dbReference>
<dbReference type="PANTHER" id="PTHR43439">
    <property type="entry name" value="PHENYLACETATE-COENZYME A LIGASE"/>
    <property type="match status" value="1"/>
</dbReference>
<dbReference type="Proteomes" id="UP000054321">
    <property type="component" value="Unassembled WGS sequence"/>
</dbReference>
<feature type="domain" description="Carrier" evidence="3">
    <location>
        <begin position="551"/>
        <end position="625"/>
    </location>
</feature>
<dbReference type="PANTHER" id="PTHR43439:SF2">
    <property type="entry name" value="ENZYME, PUTATIVE (JCVI)-RELATED"/>
    <property type="match status" value="1"/>
</dbReference>
<evidence type="ECO:0000313" key="4">
    <source>
        <dbReference type="EMBL" id="KIM98834.1"/>
    </source>
</evidence>
<protein>
    <recommendedName>
        <fullName evidence="3">Carrier domain-containing protein</fullName>
    </recommendedName>
</protein>
<proteinExistence type="predicted"/>
<dbReference type="PROSITE" id="PS00455">
    <property type="entry name" value="AMP_BINDING"/>
    <property type="match status" value="1"/>
</dbReference>
<dbReference type="STRING" id="913774.A0A0C3H6A6"/>
<dbReference type="OrthoDB" id="429813at2759"/>
<reference evidence="5" key="2">
    <citation type="submission" date="2015-01" db="EMBL/GenBank/DDBJ databases">
        <title>Evolutionary Origins and Diversification of the Mycorrhizal Mutualists.</title>
        <authorList>
            <consortium name="DOE Joint Genome Institute"/>
            <consortium name="Mycorrhizal Genomics Consortium"/>
            <person name="Kohler A."/>
            <person name="Kuo A."/>
            <person name="Nagy L.G."/>
            <person name="Floudas D."/>
            <person name="Copeland A."/>
            <person name="Barry K.W."/>
            <person name="Cichocki N."/>
            <person name="Veneault-Fourrey C."/>
            <person name="LaButti K."/>
            <person name="Lindquist E.A."/>
            <person name="Lipzen A."/>
            <person name="Lundell T."/>
            <person name="Morin E."/>
            <person name="Murat C."/>
            <person name="Riley R."/>
            <person name="Ohm R."/>
            <person name="Sun H."/>
            <person name="Tunlid A."/>
            <person name="Henrissat B."/>
            <person name="Grigoriev I.V."/>
            <person name="Hibbett D.S."/>
            <person name="Martin F."/>
        </authorList>
    </citation>
    <scope>NUCLEOTIDE SEQUENCE [LARGE SCALE GENOMIC DNA]</scope>
    <source>
        <strain evidence="5">Zn</strain>
    </source>
</reference>
<dbReference type="Pfam" id="PF07993">
    <property type="entry name" value="NAD_binding_4"/>
    <property type="match status" value="1"/>
</dbReference>
<organism evidence="4 5">
    <name type="scientific">Oidiodendron maius (strain Zn)</name>
    <dbReference type="NCBI Taxonomy" id="913774"/>
    <lineage>
        <taxon>Eukaryota</taxon>
        <taxon>Fungi</taxon>
        <taxon>Dikarya</taxon>
        <taxon>Ascomycota</taxon>
        <taxon>Pezizomycotina</taxon>
        <taxon>Leotiomycetes</taxon>
        <taxon>Leotiomycetes incertae sedis</taxon>
        <taxon>Myxotrichaceae</taxon>
        <taxon>Oidiodendron</taxon>
    </lineage>
</organism>
<name>A0A0C3H6A6_OIDMZ</name>
<dbReference type="SUPFAM" id="SSF51735">
    <property type="entry name" value="NAD(P)-binding Rossmann-fold domains"/>
    <property type="match status" value="1"/>
</dbReference>
<gene>
    <name evidence="4" type="ORF">OIDMADRAFT_146533</name>
</gene>
<dbReference type="InterPro" id="IPR051414">
    <property type="entry name" value="Adenylate-forming_Reductase"/>
</dbReference>
<dbReference type="HOGENOM" id="CLU_002220_0_0_1"/>
<dbReference type="InterPro" id="IPR036291">
    <property type="entry name" value="NAD(P)-bd_dom_sf"/>
</dbReference>
<dbReference type="SUPFAM" id="SSF56801">
    <property type="entry name" value="Acetyl-CoA synthetase-like"/>
    <property type="match status" value="1"/>
</dbReference>
<keyword evidence="1" id="KW-0596">Phosphopantetheine</keyword>
<accession>A0A0C3H6A6</accession>
<dbReference type="InterPro" id="IPR020806">
    <property type="entry name" value="PKS_PP-bd"/>
</dbReference>